<dbReference type="PANTHER" id="PTHR22893">
    <property type="entry name" value="NADH OXIDOREDUCTASE-RELATED"/>
    <property type="match status" value="1"/>
</dbReference>
<comment type="caution">
    <text evidence="2">The sequence shown here is derived from an EMBL/GenBank/DDBJ whole genome shotgun (WGS) entry which is preliminary data.</text>
</comment>
<dbReference type="EMBL" id="JARKIF010000002">
    <property type="protein sequence ID" value="KAJ7646470.1"/>
    <property type="molecule type" value="Genomic_DNA"/>
</dbReference>
<sequence length="181" mass="20286">MPRGPSYIYLQLWALGRAAEPAVLRKGCLSYLLPTSLPARLKLLVHSPSKKSKNTSSSTPPPLPTQSIRLTLTASRFTAPTDTHSSFIENRVRFVEVVDAVVSAVGQKKTAFRISPWGTYLDIHFDDPKPTDTHLVTELRDRYPDLAYLHVVEPRVDGSTTFVKDGYSNDFIRDFWAPARS</sequence>
<gene>
    <name evidence="2" type="ORF">FB45DRAFT_1051163</name>
</gene>
<protein>
    <recommendedName>
        <fullName evidence="1">NADH:flavin oxidoreductase/NADH oxidase N-terminal domain-containing protein</fullName>
    </recommendedName>
</protein>
<dbReference type="InterPro" id="IPR001155">
    <property type="entry name" value="OxRdtase_FMN_N"/>
</dbReference>
<feature type="domain" description="NADH:flavin oxidoreductase/NADH oxidase N-terminal" evidence="1">
    <location>
        <begin position="81"/>
        <end position="175"/>
    </location>
</feature>
<dbReference type="Pfam" id="PF00724">
    <property type="entry name" value="Oxidored_FMN"/>
    <property type="match status" value="1"/>
</dbReference>
<dbReference type="PANTHER" id="PTHR22893:SF91">
    <property type="entry name" value="NADPH DEHYDROGENASE 2-RELATED"/>
    <property type="match status" value="1"/>
</dbReference>
<keyword evidence="3" id="KW-1185">Reference proteome</keyword>
<reference evidence="2" key="1">
    <citation type="submission" date="2023-03" db="EMBL/GenBank/DDBJ databases">
        <title>Massive genome expansion in bonnet fungi (Mycena s.s.) driven by repeated elements and novel gene families across ecological guilds.</title>
        <authorList>
            <consortium name="Lawrence Berkeley National Laboratory"/>
            <person name="Harder C.B."/>
            <person name="Miyauchi S."/>
            <person name="Viragh M."/>
            <person name="Kuo A."/>
            <person name="Thoen E."/>
            <person name="Andreopoulos B."/>
            <person name="Lu D."/>
            <person name="Skrede I."/>
            <person name="Drula E."/>
            <person name="Henrissat B."/>
            <person name="Morin E."/>
            <person name="Kohler A."/>
            <person name="Barry K."/>
            <person name="LaButti K."/>
            <person name="Morin E."/>
            <person name="Salamov A."/>
            <person name="Lipzen A."/>
            <person name="Mereny Z."/>
            <person name="Hegedus B."/>
            <person name="Baldrian P."/>
            <person name="Stursova M."/>
            <person name="Weitz H."/>
            <person name="Taylor A."/>
            <person name="Grigoriev I.V."/>
            <person name="Nagy L.G."/>
            <person name="Martin F."/>
            <person name="Kauserud H."/>
        </authorList>
    </citation>
    <scope>NUCLEOTIDE SEQUENCE</scope>
    <source>
        <strain evidence="2">9284</strain>
    </source>
</reference>
<dbReference type="InterPro" id="IPR045247">
    <property type="entry name" value="Oye-like"/>
</dbReference>
<dbReference type="AlphaFoldDB" id="A0AAD7CDR9"/>
<dbReference type="SUPFAM" id="SSF51395">
    <property type="entry name" value="FMN-linked oxidoreductases"/>
    <property type="match status" value="1"/>
</dbReference>
<evidence type="ECO:0000313" key="2">
    <source>
        <dbReference type="EMBL" id="KAJ7646470.1"/>
    </source>
</evidence>
<organism evidence="2 3">
    <name type="scientific">Roridomyces roridus</name>
    <dbReference type="NCBI Taxonomy" id="1738132"/>
    <lineage>
        <taxon>Eukaryota</taxon>
        <taxon>Fungi</taxon>
        <taxon>Dikarya</taxon>
        <taxon>Basidiomycota</taxon>
        <taxon>Agaricomycotina</taxon>
        <taxon>Agaricomycetes</taxon>
        <taxon>Agaricomycetidae</taxon>
        <taxon>Agaricales</taxon>
        <taxon>Marasmiineae</taxon>
        <taxon>Mycenaceae</taxon>
        <taxon>Roridomyces</taxon>
    </lineage>
</organism>
<dbReference type="GO" id="GO:0016491">
    <property type="term" value="F:oxidoreductase activity"/>
    <property type="evidence" value="ECO:0007669"/>
    <property type="project" value="InterPro"/>
</dbReference>
<accession>A0AAD7CDR9</accession>
<dbReference type="Proteomes" id="UP001221142">
    <property type="component" value="Unassembled WGS sequence"/>
</dbReference>
<name>A0AAD7CDR9_9AGAR</name>
<evidence type="ECO:0000313" key="3">
    <source>
        <dbReference type="Proteomes" id="UP001221142"/>
    </source>
</evidence>
<dbReference type="InterPro" id="IPR013785">
    <property type="entry name" value="Aldolase_TIM"/>
</dbReference>
<dbReference type="GO" id="GO:0010181">
    <property type="term" value="F:FMN binding"/>
    <property type="evidence" value="ECO:0007669"/>
    <property type="project" value="InterPro"/>
</dbReference>
<evidence type="ECO:0000259" key="1">
    <source>
        <dbReference type="Pfam" id="PF00724"/>
    </source>
</evidence>
<dbReference type="Gene3D" id="3.20.20.70">
    <property type="entry name" value="Aldolase class I"/>
    <property type="match status" value="1"/>
</dbReference>
<proteinExistence type="predicted"/>